<evidence type="ECO:0000259" key="11">
    <source>
        <dbReference type="PROSITE" id="PS51324"/>
    </source>
</evidence>
<dbReference type="GO" id="GO:0006457">
    <property type="term" value="P:protein folding"/>
    <property type="evidence" value="ECO:0007669"/>
    <property type="project" value="TreeGrafter"/>
</dbReference>
<dbReference type="OrthoDB" id="59470at2759"/>
<protein>
    <recommendedName>
        <fullName evidence="8">Sulfhydryl oxidase</fullName>
        <ecNumber evidence="8">1.8.3.2</ecNumber>
    </recommendedName>
</protein>
<keyword evidence="2 8" id="KW-0285">Flavoprotein</keyword>
<dbReference type="EC" id="1.8.3.2" evidence="8"/>
<feature type="signal peptide" evidence="10">
    <location>
        <begin position="1"/>
        <end position="36"/>
    </location>
</feature>
<feature type="non-terminal residue" evidence="13">
    <location>
        <position position="509"/>
    </location>
</feature>
<dbReference type="GO" id="GO:0016971">
    <property type="term" value="F:flavin-dependent sulfhydryl oxidase activity"/>
    <property type="evidence" value="ECO:0007669"/>
    <property type="project" value="InterPro"/>
</dbReference>
<dbReference type="Proteomes" id="UP001153069">
    <property type="component" value="Unassembled WGS sequence"/>
</dbReference>
<keyword evidence="14" id="KW-1185">Reference proteome</keyword>
<dbReference type="InterPro" id="IPR017905">
    <property type="entry name" value="ERV/ALR_sulphydryl_oxidase"/>
</dbReference>
<evidence type="ECO:0000256" key="9">
    <source>
        <dbReference type="SAM" id="MobiDB-lite"/>
    </source>
</evidence>
<feature type="domain" description="Thioredoxin" evidence="12">
    <location>
        <begin position="47"/>
        <end position="189"/>
    </location>
</feature>
<dbReference type="SUPFAM" id="SSF69000">
    <property type="entry name" value="FAD-dependent thiol oxidase"/>
    <property type="match status" value="1"/>
</dbReference>
<dbReference type="Pfam" id="PF00085">
    <property type="entry name" value="Thioredoxin"/>
    <property type="match status" value="1"/>
</dbReference>
<dbReference type="InterPro" id="IPR039798">
    <property type="entry name" value="Sulfhydryl_oxidase"/>
</dbReference>
<gene>
    <name evidence="13" type="ORF">SEMRO_4138_G353130.1</name>
</gene>
<keyword evidence="5 8" id="KW-0560">Oxidoreductase</keyword>
<feature type="region of interest" description="Disordered" evidence="9">
    <location>
        <begin position="190"/>
        <end position="215"/>
    </location>
</feature>
<evidence type="ECO:0000256" key="6">
    <source>
        <dbReference type="ARBA" id="ARBA00023157"/>
    </source>
</evidence>
<reference evidence="13" key="1">
    <citation type="submission" date="2020-06" db="EMBL/GenBank/DDBJ databases">
        <authorList>
            <consortium name="Plant Systems Biology data submission"/>
        </authorList>
    </citation>
    <scope>NUCLEOTIDE SEQUENCE</scope>
    <source>
        <strain evidence="13">D6</strain>
    </source>
</reference>
<keyword evidence="3 10" id="KW-0732">Signal</keyword>
<dbReference type="GO" id="GO:0003756">
    <property type="term" value="F:protein disulfide isomerase activity"/>
    <property type="evidence" value="ECO:0007669"/>
    <property type="project" value="TreeGrafter"/>
</dbReference>
<name>A0A9N8HZU9_9STRA</name>
<evidence type="ECO:0000256" key="10">
    <source>
        <dbReference type="SAM" id="SignalP"/>
    </source>
</evidence>
<evidence type="ECO:0000256" key="1">
    <source>
        <dbReference type="ARBA" id="ARBA00001974"/>
    </source>
</evidence>
<evidence type="ECO:0000256" key="3">
    <source>
        <dbReference type="ARBA" id="ARBA00022729"/>
    </source>
</evidence>
<dbReference type="CDD" id="cd02961">
    <property type="entry name" value="PDI_a_family"/>
    <property type="match status" value="1"/>
</dbReference>
<dbReference type="PROSITE" id="PS51352">
    <property type="entry name" value="THIOREDOXIN_2"/>
    <property type="match status" value="1"/>
</dbReference>
<evidence type="ECO:0000256" key="4">
    <source>
        <dbReference type="ARBA" id="ARBA00022827"/>
    </source>
</evidence>
<dbReference type="PROSITE" id="PS00194">
    <property type="entry name" value="THIOREDOXIN_1"/>
    <property type="match status" value="1"/>
</dbReference>
<dbReference type="InterPro" id="IPR036249">
    <property type="entry name" value="Thioredoxin-like_sf"/>
</dbReference>
<dbReference type="Pfam" id="PF04777">
    <property type="entry name" value="Evr1_Alr"/>
    <property type="match status" value="1"/>
</dbReference>
<dbReference type="SUPFAM" id="SSF52833">
    <property type="entry name" value="Thioredoxin-like"/>
    <property type="match status" value="1"/>
</dbReference>
<dbReference type="GO" id="GO:0005615">
    <property type="term" value="C:extracellular space"/>
    <property type="evidence" value="ECO:0007669"/>
    <property type="project" value="TreeGrafter"/>
</dbReference>
<feature type="domain" description="ERV/ALR sulfhydryl oxidase" evidence="11">
    <location>
        <begin position="341"/>
        <end position="465"/>
    </location>
</feature>
<proteinExistence type="predicted"/>
<sequence length="509" mass="58927">MMRDDSAKRFLKMSPPYSLVVFCWLLLLLQLPLTAAAIQEYLYRSMNPPTKAHPVMDYYTTLKDDSKETPIPDFLSSDQMDHPRVVEFYSPTCPHCQAFAPQYVQFANDFGNWTAKTQHQSLGNVQFHAVSCSVHKTVCRQESIRNYPTIKVIPAYKTSAAAVQLQDYQLHAFKLATILGAEAVPSLPTLQPQPQVPAGSNNRIRRPPGKHVVPRTAKTNNRDKLLVPIKKKKAATPPLSRSSSRILTRTQTEVFTDAYLSFFRTMKDSVFMAEGPLAKDRKVKLKAFLELLQDALPPWKLFHALLDKLLLDFNRIVYHERVWESTLERFALSTSDWSLACQQHGSEYTCGLWSLFHIVTVGVTEYNRHVPPTQQDNKQAYFNMVAAADTIKDFIETFFICQECTRHFVQEYNNCTYHRCERLQQQKNWQQLPLWLAETHNGVNVRLQRTRQQSSTTKMTTTEQQQQQQQQQNAMWPSAKECSACWLEERGNLSRYDEPILYKYLRLIY</sequence>
<dbReference type="GO" id="GO:0000139">
    <property type="term" value="C:Golgi membrane"/>
    <property type="evidence" value="ECO:0007669"/>
    <property type="project" value="TreeGrafter"/>
</dbReference>
<dbReference type="PROSITE" id="PS51324">
    <property type="entry name" value="ERV_ALR"/>
    <property type="match status" value="1"/>
</dbReference>
<dbReference type="EMBL" id="CAICTM010004136">
    <property type="protein sequence ID" value="CAB9531867.1"/>
    <property type="molecule type" value="Genomic_DNA"/>
</dbReference>
<evidence type="ECO:0000256" key="2">
    <source>
        <dbReference type="ARBA" id="ARBA00022630"/>
    </source>
</evidence>
<feature type="compositionally biased region" description="Basic residues" evidence="9">
    <location>
        <begin position="203"/>
        <end position="213"/>
    </location>
</feature>
<accession>A0A9N8HZU9</accession>
<feature type="chain" id="PRO_5040257681" description="Sulfhydryl oxidase" evidence="10">
    <location>
        <begin position="37"/>
        <end position="509"/>
    </location>
</feature>
<dbReference type="PANTHER" id="PTHR22897">
    <property type="entry name" value="QUIESCIN Q6-RELATED SULFHYDRYL OXIDASE"/>
    <property type="match status" value="1"/>
</dbReference>
<dbReference type="Gene3D" id="3.40.30.10">
    <property type="entry name" value="Glutaredoxin"/>
    <property type="match status" value="1"/>
</dbReference>
<dbReference type="Gene3D" id="1.20.120.310">
    <property type="entry name" value="ERV/ALR sulfhydryl oxidase domain"/>
    <property type="match status" value="1"/>
</dbReference>
<feature type="compositionally biased region" description="Polar residues" evidence="9">
    <location>
        <begin position="190"/>
        <end position="202"/>
    </location>
</feature>
<dbReference type="PANTHER" id="PTHR22897:SF8">
    <property type="entry name" value="SULFHYDRYL OXIDASE"/>
    <property type="match status" value="1"/>
</dbReference>
<evidence type="ECO:0000313" key="14">
    <source>
        <dbReference type="Proteomes" id="UP001153069"/>
    </source>
</evidence>
<evidence type="ECO:0000313" key="13">
    <source>
        <dbReference type="EMBL" id="CAB9531867.1"/>
    </source>
</evidence>
<evidence type="ECO:0000256" key="5">
    <source>
        <dbReference type="ARBA" id="ARBA00023002"/>
    </source>
</evidence>
<keyword evidence="7" id="KW-0325">Glycoprotein</keyword>
<keyword evidence="6" id="KW-1015">Disulfide bond</keyword>
<dbReference type="InterPro" id="IPR036774">
    <property type="entry name" value="ERV/ALR_sulphydryl_oxid_sf"/>
</dbReference>
<evidence type="ECO:0000256" key="7">
    <source>
        <dbReference type="ARBA" id="ARBA00023180"/>
    </source>
</evidence>
<organism evidence="13 14">
    <name type="scientific">Seminavis robusta</name>
    <dbReference type="NCBI Taxonomy" id="568900"/>
    <lineage>
        <taxon>Eukaryota</taxon>
        <taxon>Sar</taxon>
        <taxon>Stramenopiles</taxon>
        <taxon>Ochrophyta</taxon>
        <taxon>Bacillariophyta</taxon>
        <taxon>Bacillariophyceae</taxon>
        <taxon>Bacillariophycidae</taxon>
        <taxon>Naviculales</taxon>
        <taxon>Naviculaceae</taxon>
        <taxon>Seminavis</taxon>
    </lineage>
</organism>
<feature type="region of interest" description="Disordered" evidence="9">
    <location>
        <begin position="450"/>
        <end position="472"/>
    </location>
</feature>
<comment type="catalytic activity">
    <reaction evidence="8">
        <text>2 R'C(R)SH + O2 = R'C(R)S-S(R)CR' + H2O2</text>
        <dbReference type="Rhea" id="RHEA:17357"/>
        <dbReference type="ChEBI" id="CHEBI:15379"/>
        <dbReference type="ChEBI" id="CHEBI:16240"/>
        <dbReference type="ChEBI" id="CHEBI:16520"/>
        <dbReference type="ChEBI" id="CHEBI:17412"/>
        <dbReference type="EC" id="1.8.3.2"/>
    </reaction>
</comment>
<evidence type="ECO:0000259" key="12">
    <source>
        <dbReference type="PROSITE" id="PS51352"/>
    </source>
</evidence>
<dbReference type="InterPro" id="IPR013766">
    <property type="entry name" value="Thioredoxin_domain"/>
</dbReference>
<comment type="cofactor">
    <cofactor evidence="1 8">
        <name>FAD</name>
        <dbReference type="ChEBI" id="CHEBI:57692"/>
    </cofactor>
</comment>
<evidence type="ECO:0000256" key="8">
    <source>
        <dbReference type="RuleBase" id="RU371123"/>
    </source>
</evidence>
<dbReference type="InterPro" id="IPR017937">
    <property type="entry name" value="Thioredoxin_CS"/>
</dbReference>
<comment type="caution">
    <text evidence="13">The sequence shown here is derived from an EMBL/GenBank/DDBJ whole genome shotgun (WGS) entry which is preliminary data.</text>
</comment>
<dbReference type="AlphaFoldDB" id="A0A9N8HZU9"/>
<keyword evidence="4 8" id="KW-0274">FAD</keyword>